<keyword evidence="4 7" id="KW-1133">Transmembrane helix</keyword>
<dbReference type="Pfam" id="PF00335">
    <property type="entry name" value="Tetraspanin"/>
    <property type="match status" value="1"/>
</dbReference>
<evidence type="ECO:0000256" key="6">
    <source>
        <dbReference type="PIRSR" id="PIRSR002419-1"/>
    </source>
</evidence>
<comment type="subcellular location">
    <subcellularLocation>
        <location evidence="1 7">Membrane</location>
        <topology evidence="1 7">Multi-pass membrane protein</topology>
    </subcellularLocation>
</comment>
<reference evidence="8 9" key="1">
    <citation type="submission" date="2019-08" db="EMBL/GenBank/DDBJ databases">
        <authorList>
            <person name="Alioto T."/>
            <person name="Alioto T."/>
            <person name="Gomez Garrido J."/>
        </authorList>
    </citation>
    <scope>NUCLEOTIDE SEQUENCE [LARGE SCALE GENOMIC DNA]</scope>
</reference>
<evidence type="ECO:0000313" key="8">
    <source>
        <dbReference type="EMBL" id="VVC28132.1"/>
    </source>
</evidence>
<dbReference type="InterPro" id="IPR018499">
    <property type="entry name" value="Tetraspanin/Peripherin"/>
</dbReference>
<feature type="transmembrane region" description="Helical" evidence="7">
    <location>
        <begin position="64"/>
        <end position="87"/>
    </location>
</feature>
<protein>
    <recommendedName>
        <fullName evidence="7">Tetraspanin</fullName>
    </recommendedName>
</protein>
<accession>A0A5E4M9E2</accession>
<keyword evidence="6" id="KW-1015">Disulfide bond</keyword>
<dbReference type="AlphaFoldDB" id="A0A5E4M9E2"/>
<feature type="transmembrane region" description="Helical" evidence="7">
    <location>
        <begin position="107"/>
        <end position="127"/>
    </location>
</feature>
<keyword evidence="9" id="KW-1185">Reference proteome</keyword>
<keyword evidence="5 7" id="KW-0472">Membrane</keyword>
<evidence type="ECO:0000256" key="3">
    <source>
        <dbReference type="ARBA" id="ARBA00022692"/>
    </source>
</evidence>
<evidence type="ECO:0000256" key="5">
    <source>
        <dbReference type="ARBA" id="ARBA00023136"/>
    </source>
</evidence>
<evidence type="ECO:0000256" key="1">
    <source>
        <dbReference type="ARBA" id="ARBA00004141"/>
    </source>
</evidence>
<name>A0A5E4M9E2_9HEMI</name>
<proteinExistence type="inferred from homology"/>
<dbReference type="Proteomes" id="UP000325440">
    <property type="component" value="Unassembled WGS sequence"/>
</dbReference>
<dbReference type="PANTHER" id="PTHR19282:SF273">
    <property type="entry name" value="TETRASPANIN"/>
    <property type="match status" value="1"/>
</dbReference>
<dbReference type="SUPFAM" id="SSF48652">
    <property type="entry name" value="Tetraspanin"/>
    <property type="match status" value="1"/>
</dbReference>
<evidence type="ECO:0000256" key="7">
    <source>
        <dbReference type="RuleBase" id="RU361218"/>
    </source>
</evidence>
<gene>
    <name evidence="8" type="ORF">CINCED_3A011743</name>
</gene>
<dbReference type="PIRSF" id="PIRSF002419">
    <property type="entry name" value="Tetraspanin"/>
    <property type="match status" value="1"/>
</dbReference>
<feature type="transmembrane region" description="Helical" evidence="7">
    <location>
        <begin position="259"/>
        <end position="284"/>
    </location>
</feature>
<dbReference type="Gene3D" id="1.10.1450.10">
    <property type="entry name" value="Tetraspanin"/>
    <property type="match status" value="1"/>
</dbReference>
<feature type="transmembrane region" description="Helical" evidence="7">
    <location>
        <begin position="134"/>
        <end position="158"/>
    </location>
</feature>
<dbReference type="GO" id="GO:0005886">
    <property type="term" value="C:plasma membrane"/>
    <property type="evidence" value="ECO:0007669"/>
    <property type="project" value="TreeGrafter"/>
</dbReference>
<dbReference type="InterPro" id="IPR008952">
    <property type="entry name" value="Tetraspanin_EC2_sf"/>
</dbReference>
<dbReference type="PRINTS" id="PR00259">
    <property type="entry name" value="TMFOUR"/>
</dbReference>
<sequence length="292" mass="33672">MYLKNTLIIYSTQITYCYLYRYYIINDIMQIHFVNSRNIYIPIYIKFKKIIGIMETGSIDVLKYFLYVFNAVFGITGVALIIIGIIVIADLGRFSNYLSSSITAPPILLIILGIFIIFISIYGFYCINKQNLNFLIVFIIILLLVLVVEILLAIMSSISKENFNNDLRFSLKNSMGKYSFEETDRQSWASIQRKLECCGVDTPKDWSIIFPENQVPVSCCQNLPVESGALCRNLFDERIIYQKGCYSLLNNRVQRSLTFIMYVASAFSLLQVVGVILSIFYTYLLKNRQNSK</sequence>
<organism evidence="8 9">
    <name type="scientific">Cinara cedri</name>
    <dbReference type="NCBI Taxonomy" id="506608"/>
    <lineage>
        <taxon>Eukaryota</taxon>
        <taxon>Metazoa</taxon>
        <taxon>Ecdysozoa</taxon>
        <taxon>Arthropoda</taxon>
        <taxon>Hexapoda</taxon>
        <taxon>Insecta</taxon>
        <taxon>Pterygota</taxon>
        <taxon>Neoptera</taxon>
        <taxon>Paraneoptera</taxon>
        <taxon>Hemiptera</taxon>
        <taxon>Sternorrhyncha</taxon>
        <taxon>Aphidomorpha</taxon>
        <taxon>Aphidoidea</taxon>
        <taxon>Aphididae</taxon>
        <taxon>Lachninae</taxon>
        <taxon>Cinara</taxon>
    </lineage>
</organism>
<dbReference type="OrthoDB" id="5982705at2759"/>
<evidence type="ECO:0000256" key="4">
    <source>
        <dbReference type="ARBA" id="ARBA00022989"/>
    </source>
</evidence>
<comment type="similarity">
    <text evidence="2 7">Belongs to the tetraspanin (TM4SF) family.</text>
</comment>
<evidence type="ECO:0000256" key="2">
    <source>
        <dbReference type="ARBA" id="ARBA00006840"/>
    </source>
</evidence>
<keyword evidence="3 7" id="KW-0812">Transmembrane</keyword>
<evidence type="ECO:0000313" key="9">
    <source>
        <dbReference type="Proteomes" id="UP000325440"/>
    </source>
</evidence>
<dbReference type="PANTHER" id="PTHR19282">
    <property type="entry name" value="TETRASPANIN"/>
    <property type="match status" value="1"/>
</dbReference>
<dbReference type="CDD" id="cd03127">
    <property type="entry name" value="tetraspanin_LEL"/>
    <property type="match status" value="1"/>
</dbReference>
<dbReference type="InterPro" id="IPR000301">
    <property type="entry name" value="Tetraspanin_animals"/>
</dbReference>
<feature type="disulfide bond" evidence="6">
    <location>
        <begin position="198"/>
        <end position="220"/>
    </location>
</feature>
<dbReference type="EMBL" id="CABPRJ010000478">
    <property type="protein sequence ID" value="VVC28132.1"/>
    <property type="molecule type" value="Genomic_DNA"/>
</dbReference>